<feature type="transmembrane region" description="Helical" evidence="3">
    <location>
        <begin position="180"/>
        <end position="197"/>
    </location>
</feature>
<keyword evidence="3" id="KW-1133">Transmembrane helix</keyword>
<keyword evidence="2" id="KW-0802">TPR repeat</keyword>
<proteinExistence type="predicted"/>
<name>A0ABV7JF49_9GAMM</name>
<evidence type="ECO:0000313" key="5">
    <source>
        <dbReference type="Proteomes" id="UP001595533"/>
    </source>
</evidence>
<accession>A0ABV7JF49</accession>
<evidence type="ECO:0000313" key="4">
    <source>
        <dbReference type="EMBL" id="MFC3194858.1"/>
    </source>
</evidence>
<gene>
    <name evidence="4" type="ORF">ACFODZ_11465</name>
</gene>
<organism evidence="4 5">
    <name type="scientific">Marinicella sediminis</name>
    <dbReference type="NCBI Taxonomy" id="1792834"/>
    <lineage>
        <taxon>Bacteria</taxon>
        <taxon>Pseudomonadati</taxon>
        <taxon>Pseudomonadota</taxon>
        <taxon>Gammaproteobacteria</taxon>
        <taxon>Lysobacterales</taxon>
        <taxon>Marinicellaceae</taxon>
        <taxon>Marinicella</taxon>
    </lineage>
</organism>
<dbReference type="PANTHER" id="PTHR44227">
    <property type="match status" value="1"/>
</dbReference>
<feature type="transmembrane region" description="Helical" evidence="3">
    <location>
        <begin position="203"/>
        <end position="221"/>
    </location>
</feature>
<feature type="transmembrane region" description="Helical" evidence="3">
    <location>
        <begin position="151"/>
        <end position="168"/>
    </location>
</feature>
<feature type="transmembrane region" description="Helical" evidence="3">
    <location>
        <begin position="233"/>
        <end position="254"/>
    </location>
</feature>
<evidence type="ECO:0000256" key="3">
    <source>
        <dbReference type="SAM" id="Phobius"/>
    </source>
</evidence>
<comment type="caution">
    <text evidence="4">The sequence shown here is derived from an EMBL/GenBank/DDBJ whole genome shotgun (WGS) entry which is preliminary data.</text>
</comment>
<dbReference type="Proteomes" id="UP001595533">
    <property type="component" value="Unassembled WGS sequence"/>
</dbReference>
<dbReference type="InterPro" id="IPR052346">
    <property type="entry name" value="O-mannosyl-transferase_TMTC"/>
</dbReference>
<keyword evidence="3" id="KW-0812">Transmembrane</keyword>
<feature type="transmembrane region" description="Helical" evidence="3">
    <location>
        <begin position="332"/>
        <end position="350"/>
    </location>
</feature>
<protein>
    <recommendedName>
        <fullName evidence="6">Tetratricopeptide repeat protein</fullName>
    </recommendedName>
</protein>
<sequence>MIKRFLFVVVPLVLLLVIAHSIYKPGLSGGFLLDDQASVSKLAIINDELSFDHLYDYFAASETGLLKRPVSVFSFLLDATNWPAEAYSFKRTNLIIHLINGGLLYLLIWLVVRAHQRYQDHAIWVAFTATALWLLNPFLVSSTLYVVQRMAMLPALFVLLGLLVFFLLRRRLLAHESKPLYLLLWLSVVAATVLAMLSKENGVLYIFLVALFNVYILQGWLGFQPMSRTANWWIIRVPVILLVLAIVLQVPGAIDKYDYREFDLTERLLTQFRALTVYLYHLLIPDYFTEGVYTDGFKTSTRPWQPLSTMFSMLFVIGLLLGGWLLRKPYPWLAFVVFFFFAAHILESSIFPLEMYFEHRNYVPALFMFVPVCLLLSHLVRQTRLYFLVPLVLVALFAMQTQMRVHFWSNNTFLNQQTLSKFPESVRVHTLYAMQYDQSGLPGDALKIIEDASLIHDDLELKINAIMLRCNMKIMDEQRLDEFNQALQNQRFTKDDMLPFDGLIRVMVNGDCDDQWGGDRMLETLEYFARNPVMSTQFGVGLNEYYRAKYHIHKTAEFDQAVEHYMATFATDQDINVLLEAGRDFYSKSAIKQARLMLERAENAYHKQFRYRMDWHKIKAQILQLNQKIESFRSE</sequence>
<evidence type="ECO:0008006" key="6">
    <source>
        <dbReference type="Google" id="ProtNLM"/>
    </source>
</evidence>
<evidence type="ECO:0000256" key="2">
    <source>
        <dbReference type="ARBA" id="ARBA00022803"/>
    </source>
</evidence>
<feature type="transmembrane region" description="Helical" evidence="3">
    <location>
        <begin position="94"/>
        <end position="112"/>
    </location>
</feature>
<feature type="transmembrane region" description="Helical" evidence="3">
    <location>
        <begin position="307"/>
        <end position="325"/>
    </location>
</feature>
<keyword evidence="3" id="KW-0472">Membrane</keyword>
<keyword evidence="5" id="KW-1185">Reference proteome</keyword>
<dbReference type="RefSeq" id="WP_077410899.1">
    <property type="nucleotide sequence ID" value="NZ_JBHRTS010000005.1"/>
</dbReference>
<feature type="transmembrane region" description="Helical" evidence="3">
    <location>
        <begin position="362"/>
        <end position="380"/>
    </location>
</feature>
<reference evidence="5" key="1">
    <citation type="journal article" date="2019" name="Int. J. Syst. Evol. Microbiol.">
        <title>The Global Catalogue of Microorganisms (GCM) 10K type strain sequencing project: providing services to taxonomists for standard genome sequencing and annotation.</title>
        <authorList>
            <consortium name="The Broad Institute Genomics Platform"/>
            <consortium name="The Broad Institute Genome Sequencing Center for Infectious Disease"/>
            <person name="Wu L."/>
            <person name="Ma J."/>
        </authorList>
    </citation>
    <scope>NUCLEOTIDE SEQUENCE [LARGE SCALE GENOMIC DNA]</scope>
    <source>
        <strain evidence="5">KCTC 42953</strain>
    </source>
</reference>
<dbReference type="PANTHER" id="PTHR44227:SF3">
    <property type="entry name" value="PROTEIN O-MANNOSYL-TRANSFERASE TMTC4"/>
    <property type="match status" value="1"/>
</dbReference>
<keyword evidence="1" id="KW-0677">Repeat</keyword>
<feature type="transmembrane region" description="Helical" evidence="3">
    <location>
        <begin position="385"/>
        <end position="403"/>
    </location>
</feature>
<dbReference type="EMBL" id="JBHRTS010000005">
    <property type="protein sequence ID" value="MFC3194858.1"/>
    <property type="molecule type" value="Genomic_DNA"/>
</dbReference>
<feature type="transmembrane region" description="Helical" evidence="3">
    <location>
        <begin position="124"/>
        <end position="145"/>
    </location>
</feature>
<evidence type="ECO:0000256" key="1">
    <source>
        <dbReference type="ARBA" id="ARBA00022737"/>
    </source>
</evidence>